<evidence type="ECO:0000256" key="5">
    <source>
        <dbReference type="ARBA" id="ARBA00031841"/>
    </source>
</evidence>
<evidence type="ECO:0000256" key="4">
    <source>
        <dbReference type="ARBA" id="ARBA00022517"/>
    </source>
</evidence>
<evidence type="ECO:0000256" key="2">
    <source>
        <dbReference type="ARBA" id="ARBA00010740"/>
    </source>
</evidence>
<protein>
    <recommendedName>
        <fullName evidence="3">Large ribosomal RNA subunit accumulation protein YceD</fullName>
    </recommendedName>
    <alternativeName>
        <fullName evidence="5">23S rRNA accumulation protein YceD</fullName>
    </alternativeName>
</protein>
<organism evidence="6 7">
    <name type="scientific">Bathymodiolus thermophilus thioautotrophic gill symbiont</name>
    <dbReference type="NCBI Taxonomy" id="2360"/>
    <lineage>
        <taxon>Bacteria</taxon>
        <taxon>Pseudomonadati</taxon>
        <taxon>Pseudomonadota</taxon>
        <taxon>Gammaproteobacteria</taxon>
        <taxon>sulfur-oxidizing symbionts</taxon>
    </lineage>
</organism>
<dbReference type="RefSeq" id="WP_071563787.1">
    <property type="nucleotide sequence ID" value="NZ_CAESAR020000133.1"/>
</dbReference>
<dbReference type="PANTHER" id="PTHR38099:SF1">
    <property type="entry name" value="LARGE RIBOSOMAL RNA SUBUNIT ACCUMULATION PROTEIN YCED"/>
    <property type="match status" value="1"/>
</dbReference>
<evidence type="ECO:0000313" key="7">
    <source>
        <dbReference type="Proteomes" id="UP000182798"/>
    </source>
</evidence>
<dbReference type="Proteomes" id="UP000182798">
    <property type="component" value="Unassembled WGS sequence"/>
</dbReference>
<comment type="similarity">
    <text evidence="2">Belongs to the DUF177 domain family.</text>
</comment>
<dbReference type="InterPro" id="IPR003772">
    <property type="entry name" value="YceD"/>
</dbReference>
<sequence length="168" mass="19161">MMKQGIPEQIKLFKFATKALIFSQVYQVRDFPRISALASNQDAAVNVALNFSLEEGRIPCIKGEIKLDLALTCQRCLDEVSVHLEPKFQLAFLKNEQQGEALSANFETILNTDEEFSTIEFITDEVLISVPMTPMHKHECASYQDTQPINKQKRENPFAILQQLKNKE</sequence>
<evidence type="ECO:0000256" key="3">
    <source>
        <dbReference type="ARBA" id="ARBA00015716"/>
    </source>
</evidence>
<gene>
    <name evidence="6" type="ORF">BGC33_15130</name>
</gene>
<dbReference type="EMBL" id="MIQH01000398">
    <property type="protein sequence ID" value="OIR25145.1"/>
    <property type="molecule type" value="Genomic_DNA"/>
</dbReference>
<dbReference type="GO" id="GO:0042254">
    <property type="term" value="P:ribosome biogenesis"/>
    <property type="evidence" value="ECO:0007669"/>
    <property type="project" value="UniProtKB-KW"/>
</dbReference>
<evidence type="ECO:0000313" key="6">
    <source>
        <dbReference type="EMBL" id="OIR25145.1"/>
    </source>
</evidence>
<evidence type="ECO:0000256" key="1">
    <source>
        <dbReference type="ARBA" id="ARBA00002868"/>
    </source>
</evidence>
<accession>A0A1J5U9U4</accession>
<dbReference type="AlphaFoldDB" id="A0A1J5U9U4"/>
<dbReference type="PANTHER" id="PTHR38099">
    <property type="entry name" value="LARGE RIBOSOMAL RNA SUBUNIT ACCUMULATION PROTEIN YCED"/>
    <property type="match status" value="1"/>
</dbReference>
<dbReference type="Pfam" id="PF02620">
    <property type="entry name" value="YceD"/>
    <property type="match status" value="1"/>
</dbReference>
<comment type="caution">
    <text evidence="6">The sequence shown here is derived from an EMBL/GenBank/DDBJ whole genome shotgun (WGS) entry which is preliminary data.</text>
</comment>
<dbReference type="InterPro" id="IPR039255">
    <property type="entry name" value="YceD_bac"/>
</dbReference>
<comment type="function">
    <text evidence="1">Plays a role in synthesis, processing and/or stability of 23S rRNA.</text>
</comment>
<keyword evidence="4" id="KW-0690">Ribosome biogenesis</keyword>
<dbReference type="GO" id="GO:0005829">
    <property type="term" value="C:cytosol"/>
    <property type="evidence" value="ECO:0007669"/>
    <property type="project" value="TreeGrafter"/>
</dbReference>
<proteinExistence type="inferred from homology"/>
<reference evidence="7" key="1">
    <citation type="submission" date="2016-09" db="EMBL/GenBank/DDBJ databases">
        <title>Genome Sequence of Bathymodiolus thermophilus sulfur-oxidizing gill endosymbiont.</title>
        <authorList>
            <person name="Ponnudurai R."/>
            <person name="Kleiner M."/>
            <person name="Sayavedra L."/>
            <person name="Thuermer A."/>
            <person name="Felbeck H."/>
            <person name="Schlueter R."/>
            <person name="Schweder T."/>
            <person name="Markert S."/>
        </authorList>
    </citation>
    <scope>NUCLEOTIDE SEQUENCE [LARGE SCALE GENOMIC DNA]</scope>
    <source>
        <strain evidence="7">BAT/CrabSpa'14</strain>
    </source>
</reference>
<name>A0A1J5U9U4_9GAMM</name>